<name>A0A0A9XUZ8_LYGHE</name>
<organism evidence="1">
    <name type="scientific">Lygus hesperus</name>
    <name type="common">Western plant bug</name>
    <dbReference type="NCBI Taxonomy" id="30085"/>
    <lineage>
        <taxon>Eukaryota</taxon>
        <taxon>Metazoa</taxon>
        <taxon>Ecdysozoa</taxon>
        <taxon>Arthropoda</taxon>
        <taxon>Hexapoda</taxon>
        <taxon>Insecta</taxon>
        <taxon>Pterygota</taxon>
        <taxon>Neoptera</taxon>
        <taxon>Paraneoptera</taxon>
        <taxon>Hemiptera</taxon>
        <taxon>Heteroptera</taxon>
        <taxon>Panheteroptera</taxon>
        <taxon>Cimicomorpha</taxon>
        <taxon>Miridae</taxon>
        <taxon>Mirini</taxon>
        <taxon>Lygus</taxon>
    </lineage>
</organism>
<sequence length="118" mass="12831">ISSNNSETHESIVRQNTNSSLSITLPTNQSHGHRIFVNLTVGGDYNQSSAVQNNNLYVISLELPFDSEPGANNQPAVQHNFFKTKTTTDSSLSTARTVLGQYSIGGVCECSCPCLDYF</sequence>
<protein>
    <submittedName>
        <fullName evidence="1">UvrABC system protein C</fullName>
    </submittedName>
</protein>
<gene>
    <name evidence="1" type="primary">uvrC_5</name>
    <name evidence="1" type="ORF">CM83_105134</name>
</gene>
<feature type="non-terminal residue" evidence="1">
    <location>
        <position position="1"/>
    </location>
</feature>
<dbReference type="AlphaFoldDB" id="A0A0A9XUZ8"/>
<feature type="non-terminal residue" evidence="1">
    <location>
        <position position="118"/>
    </location>
</feature>
<accession>A0A0A9XUZ8</accession>
<proteinExistence type="predicted"/>
<reference evidence="1" key="2">
    <citation type="submission" date="2014-07" db="EMBL/GenBank/DDBJ databases">
        <authorList>
            <person name="Hull J."/>
        </authorList>
    </citation>
    <scope>NUCLEOTIDE SEQUENCE</scope>
</reference>
<evidence type="ECO:0000313" key="1">
    <source>
        <dbReference type="EMBL" id="JAG24597.1"/>
    </source>
</evidence>
<reference evidence="1" key="1">
    <citation type="journal article" date="2014" name="PLoS ONE">
        <title>Transcriptome-Based Identification of ABC Transporters in the Western Tarnished Plant Bug Lygus hesperus.</title>
        <authorList>
            <person name="Hull J.J."/>
            <person name="Chaney K."/>
            <person name="Geib S.M."/>
            <person name="Fabrick J.A."/>
            <person name="Brent C.S."/>
            <person name="Walsh D."/>
            <person name="Lavine L.C."/>
        </authorList>
    </citation>
    <scope>NUCLEOTIDE SEQUENCE</scope>
</reference>
<dbReference type="EMBL" id="GBHO01019007">
    <property type="protein sequence ID" value="JAG24597.1"/>
    <property type="molecule type" value="Transcribed_RNA"/>
</dbReference>